<keyword evidence="14" id="KW-1185">Reference proteome</keyword>
<gene>
    <name evidence="12" type="primary">hrpW</name>
    <name evidence="13" type="ORF">GUH15_03530</name>
    <name evidence="12" type="ORF">XAC3562_620062</name>
</gene>
<keyword evidence="13" id="KW-0238">DNA-binding</keyword>
<dbReference type="KEGG" id="xcf:J172_03098"/>
<comment type="catalytic activity">
    <reaction evidence="1 10">
        <text>Eliminative cleavage of (1-&gt;4)-alpha-D-galacturonan to give oligosaccharides with 4-deoxy-alpha-D-galact-4-enuronosyl groups at their non-reducing ends.</text>
        <dbReference type="EC" id="4.2.2.2"/>
    </reaction>
</comment>
<evidence type="ECO:0000256" key="2">
    <source>
        <dbReference type="ARBA" id="ARBA00001913"/>
    </source>
</evidence>
<comment type="similarity">
    <text evidence="4 10">Belongs to the polysaccharide lyase 3 family.</text>
</comment>
<dbReference type="EC" id="4.2.2.2" evidence="5 10"/>
<reference evidence="12 14" key="1">
    <citation type="submission" date="2014-09" db="EMBL/GenBank/DDBJ databases">
        <authorList>
            <person name="Regsiter A."/>
        </authorList>
    </citation>
    <scope>NUCLEOTIDE SEQUENCE [LARGE SCALE GENOMIC DNA]</scope>
</reference>
<feature type="compositionally biased region" description="Polar residues" evidence="11">
    <location>
        <begin position="50"/>
        <end position="65"/>
    </location>
</feature>
<dbReference type="InterPro" id="IPR012334">
    <property type="entry name" value="Pectin_lyas_fold"/>
</dbReference>
<evidence type="ECO:0000256" key="6">
    <source>
        <dbReference type="ARBA" id="ARBA00022525"/>
    </source>
</evidence>
<dbReference type="KEGG" id="xcr:J163_03082"/>
<feature type="region of interest" description="Disordered" evidence="11">
    <location>
        <begin position="50"/>
        <end position="117"/>
    </location>
</feature>
<comment type="function">
    <text evidence="10">Catalyzes the depolymerization of both polygalacturonate and pectins of methyl esterification degree from 22 to 89%, with an endo mode of action. In contrast to the majority of pectate lyases, displays high activity on highly methylated pectins.</text>
</comment>
<accession>A0A0U5FFS2</accession>
<dbReference type="Gene3D" id="2.160.20.10">
    <property type="entry name" value="Single-stranded right-handed beta-helix, Pectin lyase-like"/>
    <property type="match status" value="1"/>
</dbReference>
<reference evidence="13" key="2">
    <citation type="submission" date="2020-01" db="EMBL/GenBank/DDBJ databases">
        <authorList>
            <person name="Richard D."/>
        </authorList>
    </citation>
    <scope>NUCLEOTIDE SEQUENCE</scope>
    <source>
        <strain evidence="13">JP541</strain>
    </source>
</reference>
<dbReference type="GeneID" id="66911998"/>
<evidence type="ECO:0000256" key="5">
    <source>
        <dbReference type="ARBA" id="ARBA00012272"/>
    </source>
</evidence>
<dbReference type="Pfam" id="PF03211">
    <property type="entry name" value="Pectate_lyase"/>
    <property type="match status" value="1"/>
</dbReference>
<name>A0A0U5FFS2_XANCI</name>
<evidence type="ECO:0000313" key="12">
    <source>
        <dbReference type="EMBL" id="CEG17400.1"/>
    </source>
</evidence>
<dbReference type="GO" id="GO:0005576">
    <property type="term" value="C:extracellular region"/>
    <property type="evidence" value="ECO:0007669"/>
    <property type="project" value="UniProtKB-SubCell"/>
</dbReference>
<keyword evidence="8 10" id="KW-0106">Calcium</keyword>
<dbReference type="KEGG" id="xcm:J164_03082"/>
<dbReference type="PANTHER" id="PTHR33407">
    <property type="entry name" value="PECTATE LYASE F-RELATED"/>
    <property type="match status" value="1"/>
</dbReference>
<dbReference type="KEGG" id="xcu:J159_03082"/>
<dbReference type="InterPro" id="IPR004898">
    <property type="entry name" value="Pectate_lyase_PlyH/PlyE-like"/>
</dbReference>
<dbReference type="Proteomes" id="UP000052230">
    <property type="component" value="Unassembled WGS sequence"/>
</dbReference>
<dbReference type="EMBL" id="CCXZ01000158">
    <property type="protein sequence ID" value="CEG17400.1"/>
    <property type="molecule type" value="Genomic_DNA"/>
</dbReference>
<evidence type="ECO:0000256" key="8">
    <source>
        <dbReference type="ARBA" id="ARBA00022837"/>
    </source>
</evidence>
<keyword evidence="9 10" id="KW-0456">Lyase</keyword>
<dbReference type="KEGG" id="xcw:J162_03085"/>
<organism evidence="12 14">
    <name type="scientific">Xanthomonas citri pv. citri</name>
    <dbReference type="NCBI Taxonomy" id="611301"/>
    <lineage>
        <taxon>Bacteria</taxon>
        <taxon>Pseudomonadati</taxon>
        <taxon>Pseudomonadota</taxon>
        <taxon>Gammaproteobacteria</taxon>
        <taxon>Lysobacterales</taxon>
        <taxon>Lysobacteraceae</taxon>
        <taxon>Xanthomonas</taxon>
    </lineage>
</organism>
<dbReference type="SUPFAM" id="SSF51126">
    <property type="entry name" value="Pectin lyase-like"/>
    <property type="match status" value="1"/>
</dbReference>
<dbReference type="AlphaFoldDB" id="A0A0U5FFS2"/>
<evidence type="ECO:0000256" key="11">
    <source>
        <dbReference type="SAM" id="MobiDB-lite"/>
    </source>
</evidence>
<evidence type="ECO:0000256" key="9">
    <source>
        <dbReference type="ARBA" id="ARBA00023239"/>
    </source>
</evidence>
<dbReference type="EMBL" id="JAABFR010000150">
    <property type="protein sequence ID" value="MBD4335164.1"/>
    <property type="molecule type" value="Genomic_DNA"/>
</dbReference>
<evidence type="ECO:0000256" key="1">
    <source>
        <dbReference type="ARBA" id="ARBA00000695"/>
    </source>
</evidence>
<evidence type="ECO:0000256" key="7">
    <source>
        <dbReference type="ARBA" id="ARBA00022729"/>
    </source>
</evidence>
<dbReference type="InterPro" id="IPR011050">
    <property type="entry name" value="Pectin_lyase_fold/virulence"/>
</dbReference>
<evidence type="ECO:0000256" key="3">
    <source>
        <dbReference type="ARBA" id="ARBA00004613"/>
    </source>
</evidence>
<comment type="caution">
    <text evidence="12">The sequence shown here is derived from an EMBL/GenBank/DDBJ whole genome shotgun (WGS) entry which is preliminary data.</text>
</comment>
<dbReference type="KEGG" id="xcn:J169_03105"/>
<keyword evidence="7" id="KW-0732">Signal</keyword>
<dbReference type="PANTHER" id="PTHR33407:SF9">
    <property type="entry name" value="PECTATE LYASE F-RELATED"/>
    <property type="match status" value="1"/>
</dbReference>
<sequence>MISSINPYISANPLLNHTLQTKQPAFSDTIIMLMSELLQRLIQTQFQPQNTSQYDWNPSPSHGTSNGQGEGNEHGGRRNGRGGDNFLATTPETSDHSDKSAHSTVTGSGPVGSGRTINVNSPIVVHKGEVFDGHNNLYVGGSGIGDGSQSEHQQPMFVVEQGGTLQNVRMSGGGDGIHLLGDATLKNVHNLNVSEDAMTIDGPGNREHDSRIAGTPASGLPARPKIEILDSSFDNASDKVIQDNQAADVLLRNVSVNGAGKVFRTNGGHTDIDSHVTVEDSTLKGIKEAVFRTDAPGAHVSLHGVRDDAPHQVEALSPSQADGARSVSRKEYTG</sequence>
<comment type="subcellular location">
    <subcellularLocation>
        <location evidence="3 10">Secreted</location>
    </subcellularLocation>
</comment>
<dbReference type="GO" id="GO:0030570">
    <property type="term" value="F:pectate lyase activity"/>
    <property type="evidence" value="ECO:0007669"/>
    <property type="project" value="UniProtKB-UniRule"/>
</dbReference>
<dbReference type="RefSeq" id="WP_005926112.1">
    <property type="nucleotide sequence ID" value="NZ_CAVLHM010000028.1"/>
</dbReference>
<dbReference type="Proteomes" id="UP000653002">
    <property type="component" value="Unassembled WGS sequence"/>
</dbReference>
<feature type="region of interest" description="Disordered" evidence="11">
    <location>
        <begin position="315"/>
        <end position="334"/>
    </location>
</feature>
<dbReference type="GO" id="GO:0003677">
    <property type="term" value="F:DNA binding"/>
    <property type="evidence" value="ECO:0007669"/>
    <property type="project" value="UniProtKB-KW"/>
</dbReference>
<proteinExistence type="inferred from homology"/>
<evidence type="ECO:0000313" key="14">
    <source>
        <dbReference type="Proteomes" id="UP000052230"/>
    </source>
</evidence>
<comment type="cofactor">
    <cofactor evidence="2 10">
        <name>Ca(2+)</name>
        <dbReference type="ChEBI" id="CHEBI:29108"/>
    </cofactor>
</comment>
<evidence type="ECO:0000256" key="10">
    <source>
        <dbReference type="RuleBase" id="RU367009"/>
    </source>
</evidence>
<keyword evidence="6 10" id="KW-0964">Secreted</keyword>
<evidence type="ECO:0000313" key="13">
    <source>
        <dbReference type="EMBL" id="MBD4335164.1"/>
    </source>
</evidence>
<evidence type="ECO:0000256" key="4">
    <source>
        <dbReference type="ARBA" id="ARBA00006463"/>
    </source>
</evidence>
<protein>
    <recommendedName>
        <fullName evidence="5 10">Pectate lyase</fullName>
        <ecNumber evidence="5 10">4.2.2.2</ecNumber>
    </recommendedName>
</protein>